<dbReference type="PANTHER" id="PTHR45436">
    <property type="entry name" value="SENSOR HISTIDINE KINASE YKOH"/>
    <property type="match status" value="1"/>
</dbReference>
<reference evidence="10" key="1">
    <citation type="submission" date="2021-04" db="EMBL/GenBank/DDBJ databases">
        <title>Genome based classification of Actinospica acidithermotolerans sp. nov., an actinobacterium isolated from an Indonesian hot spring.</title>
        <authorList>
            <person name="Kusuma A.B."/>
            <person name="Putra K.E."/>
            <person name="Nafisah S."/>
            <person name="Loh J."/>
            <person name="Nouioui I."/>
            <person name="Goodfellow M."/>
        </authorList>
    </citation>
    <scope>NUCLEOTIDE SEQUENCE</scope>
    <source>
        <strain evidence="10">CSCA 57</strain>
    </source>
</reference>
<sequence length="921" mass="96818">MSIRDRRRPARRAAHARPADNSAGTGAGRPRPRNSRLLRLAPRTVRARIVCLLALPVVSLTSLWGIAAVNTISAAFTQSQLHALDESVTMPLDQAVLALDQERSAADAYLAAGGTDPGTLNQRIAATRAAAGRFTAGAEQSAAAAADVSGELTARLNAVTKAFDALTPVRTAVVERATSAAAADQTYASAVDAAFAVQSALAAAPGAPVTAQSALALAEAREQLSLQDSALAAGYAANTLGPAQYRQFTGAVYSERAYLAQAAIDLPDPTAGAAGATLTNIQNTVLSAGPGKNALGPGLQGVWAGAESSVSGALDQALRTAAAPATVNPYGRLLTTGSGFGVVLGLFALVFSLLISVGIGRRLVTDLVGLRDYALDLAGRRLPETMARLRAGQVVEPPQQAPPLDPEAGELGQVADALAVASHAAMRAAVERAELVSGVSGVFLNLARRSQVLVHRQLALLDAMERRIEEPDHLEDLFRLDHLATRMRRHAEGLIILSGATPGRAWRHPVQLTDVVRAAAAEAEDYPRVEVRRMPPARVVGPVVADLTHLLAELVENATSFSPPHTRVVIGGEPVGSGFAIEIEDRGLGMSPEALREANRRIGESSGDDLFDSDRLGLFVVSRLARRHEIRVSLCPSAYGGITAVVLIPSGVMQPPGGEERDGKGVRGARDARDEREGREGRDEQSEQATDTPAAPRPGPRKPSTAPDEETRRAFDDLDLDLELEFGLGRGRGPRPEPGTDRPERPEHPERREPTRRPKPPRPPETERTPTETQDPDPAAGPHDGVRVPHGNGHPVPAAEELSTSFDLLIPPPAVRAEDGATSKAPVGPDGLPHRVRQASLAPQLRREPEGPAPAQSPTAPRAPRSPEQNRAAMAAFQHGFTRGRADGPADPPPTAPTGSGTDAPAPAEAADHDERGDDTR</sequence>
<dbReference type="PANTHER" id="PTHR45436:SF5">
    <property type="entry name" value="SENSOR HISTIDINE KINASE TRCS"/>
    <property type="match status" value="1"/>
</dbReference>
<dbReference type="GO" id="GO:0004673">
    <property type="term" value="F:protein histidine kinase activity"/>
    <property type="evidence" value="ECO:0007669"/>
    <property type="project" value="UniProtKB-EC"/>
</dbReference>
<comment type="catalytic activity">
    <reaction evidence="1">
        <text>ATP + protein L-histidine = ADP + protein N-phospho-L-histidine.</text>
        <dbReference type="EC" id="2.7.13.3"/>
    </reaction>
</comment>
<dbReference type="Gene3D" id="3.30.565.10">
    <property type="entry name" value="Histidine kinase-like ATPase, C-terminal domain"/>
    <property type="match status" value="1"/>
</dbReference>
<gene>
    <name evidence="10" type="ORF">KDL01_31690</name>
</gene>
<accession>A0A941EZ83</accession>
<evidence type="ECO:0000256" key="4">
    <source>
        <dbReference type="ARBA" id="ARBA00022679"/>
    </source>
</evidence>
<keyword evidence="7" id="KW-0812">Transmembrane</keyword>
<dbReference type="InterPro" id="IPR036890">
    <property type="entry name" value="HATPase_C_sf"/>
</dbReference>
<feature type="compositionally biased region" description="Low complexity" evidence="6">
    <location>
        <begin position="897"/>
        <end position="909"/>
    </location>
</feature>
<name>A0A941EZ83_9ACTN</name>
<keyword evidence="4" id="KW-0808">Transferase</keyword>
<proteinExistence type="predicted"/>
<feature type="region of interest" description="Disordered" evidence="6">
    <location>
        <begin position="650"/>
        <end position="921"/>
    </location>
</feature>
<keyword evidence="5" id="KW-0418">Kinase</keyword>
<protein>
    <recommendedName>
        <fullName evidence="2">histidine kinase</fullName>
        <ecNumber evidence="2">2.7.13.3</ecNumber>
    </recommendedName>
</protein>
<feature type="domain" description="Nitrate/nitrite sensing protein" evidence="9">
    <location>
        <begin position="95"/>
        <end position="317"/>
    </location>
</feature>
<feature type="compositionally biased region" description="Basic residues" evidence="6">
    <location>
        <begin position="1"/>
        <end position="15"/>
    </location>
</feature>
<dbReference type="AlphaFoldDB" id="A0A941EZ83"/>
<dbReference type="InterPro" id="IPR050428">
    <property type="entry name" value="TCS_sensor_his_kinase"/>
</dbReference>
<keyword evidence="3" id="KW-0597">Phosphoprotein</keyword>
<organism evidence="10 11">
    <name type="scientific">Actinospica durhamensis</name>
    <dbReference type="NCBI Taxonomy" id="1508375"/>
    <lineage>
        <taxon>Bacteria</taxon>
        <taxon>Bacillati</taxon>
        <taxon>Actinomycetota</taxon>
        <taxon>Actinomycetes</taxon>
        <taxon>Catenulisporales</taxon>
        <taxon>Actinospicaceae</taxon>
        <taxon>Actinospica</taxon>
    </lineage>
</organism>
<dbReference type="SUPFAM" id="SSF55874">
    <property type="entry name" value="ATPase domain of HSP90 chaperone/DNA topoisomerase II/histidine kinase"/>
    <property type="match status" value="1"/>
</dbReference>
<dbReference type="InterPro" id="IPR013587">
    <property type="entry name" value="Nitrate/nitrite_sensing"/>
</dbReference>
<evidence type="ECO:0000259" key="9">
    <source>
        <dbReference type="Pfam" id="PF08376"/>
    </source>
</evidence>
<feature type="transmembrane region" description="Helical" evidence="7">
    <location>
        <begin position="49"/>
        <end position="69"/>
    </location>
</feature>
<dbReference type="InterPro" id="IPR003594">
    <property type="entry name" value="HATPase_dom"/>
</dbReference>
<feature type="compositionally biased region" description="Basic and acidic residues" evidence="6">
    <location>
        <begin position="658"/>
        <end position="685"/>
    </location>
</feature>
<evidence type="ECO:0000256" key="1">
    <source>
        <dbReference type="ARBA" id="ARBA00000085"/>
    </source>
</evidence>
<feature type="region of interest" description="Disordered" evidence="6">
    <location>
        <begin position="1"/>
        <end position="35"/>
    </location>
</feature>
<dbReference type="Proteomes" id="UP000675781">
    <property type="component" value="Unassembled WGS sequence"/>
</dbReference>
<dbReference type="Pfam" id="PF08376">
    <property type="entry name" value="NIT"/>
    <property type="match status" value="1"/>
</dbReference>
<comment type="caution">
    <text evidence="10">The sequence shown here is derived from an EMBL/GenBank/DDBJ whole genome shotgun (WGS) entry which is preliminary data.</text>
</comment>
<dbReference type="EMBL" id="JAGSOG010000237">
    <property type="protein sequence ID" value="MBR7837879.1"/>
    <property type="molecule type" value="Genomic_DNA"/>
</dbReference>
<dbReference type="EC" id="2.7.13.3" evidence="2"/>
<feature type="compositionally biased region" description="Basic and acidic residues" evidence="6">
    <location>
        <begin position="910"/>
        <end position="921"/>
    </location>
</feature>
<evidence type="ECO:0000259" key="8">
    <source>
        <dbReference type="Pfam" id="PF02518"/>
    </source>
</evidence>
<feature type="compositionally biased region" description="Basic and acidic residues" evidence="6">
    <location>
        <begin position="734"/>
        <end position="770"/>
    </location>
</feature>
<keyword evidence="7" id="KW-1133">Transmembrane helix</keyword>
<evidence type="ECO:0000256" key="5">
    <source>
        <dbReference type="ARBA" id="ARBA00022777"/>
    </source>
</evidence>
<dbReference type="Pfam" id="PF02518">
    <property type="entry name" value="HATPase_c"/>
    <property type="match status" value="1"/>
</dbReference>
<evidence type="ECO:0000256" key="6">
    <source>
        <dbReference type="SAM" id="MobiDB-lite"/>
    </source>
</evidence>
<dbReference type="GO" id="GO:0000160">
    <property type="term" value="P:phosphorelay signal transduction system"/>
    <property type="evidence" value="ECO:0007669"/>
    <property type="project" value="TreeGrafter"/>
</dbReference>
<evidence type="ECO:0000256" key="7">
    <source>
        <dbReference type="SAM" id="Phobius"/>
    </source>
</evidence>
<evidence type="ECO:0000313" key="11">
    <source>
        <dbReference type="Proteomes" id="UP000675781"/>
    </source>
</evidence>
<evidence type="ECO:0000256" key="2">
    <source>
        <dbReference type="ARBA" id="ARBA00012438"/>
    </source>
</evidence>
<evidence type="ECO:0000256" key="3">
    <source>
        <dbReference type="ARBA" id="ARBA00022553"/>
    </source>
</evidence>
<feature type="domain" description="Histidine kinase/HSP90-like ATPase" evidence="8">
    <location>
        <begin position="546"/>
        <end position="649"/>
    </location>
</feature>
<evidence type="ECO:0000313" key="10">
    <source>
        <dbReference type="EMBL" id="MBR7837879.1"/>
    </source>
</evidence>
<dbReference type="GO" id="GO:0005886">
    <property type="term" value="C:plasma membrane"/>
    <property type="evidence" value="ECO:0007669"/>
    <property type="project" value="TreeGrafter"/>
</dbReference>
<keyword evidence="7" id="KW-0472">Membrane</keyword>
<keyword evidence="11" id="KW-1185">Reference proteome</keyword>